<dbReference type="Proteomes" id="UP000663865">
    <property type="component" value="Unassembled WGS sequence"/>
</dbReference>
<dbReference type="EMBL" id="CAJOBR010034679">
    <property type="protein sequence ID" value="CAF5007832.1"/>
    <property type="molecule type" value="Genomic_DNA"/>
</dbReference>
<dbReference type="EMBL" id="CAJOBO010000047">
    <property type="protein sequence ID" value="CAF4110606.1"/>
    <property type="molecule type" value="Genomic_DNA"/>
</dbReference>
<accession>A0A818F977</accession>
<evidence type="ECO:0000313" key="7">
    <source>
        <dbReference type="EMBL" id="CAF4484824.1"/>
    </source>
</evidence>
<dbReference type="OrthoDB" id="9970127at2759"/>
<dbReference type="AlphaFoldDB" id="A0A818F977"/>
<dbReference type="EMBL" id="CAJNYU010001115">
    <property type="protein sequence ID" value="CAF3411322.1"/>
    <property type="molecule type" value="Genomic_DNA"/>
</dbReference>
<dbReference type="Proteomes" id="UP000663851">
    <property type="component" value="Unassembled WGS sequence"/>
</dbReference>
<dbReference type="Proteomes" id="UP000663838">
    <property type="component" value="Unassembled WGS sequence"/>
</dbReference>
<sequence length="94" mass="11309">MPENMKIAHQHKMLFKTSTPKKPTLTPLPRSSTPNKFYTLIKNKINDNNDRPKVFDEKCCQHYQISNIKLDLLLYRPKPECYHRDQNIHQMWDI</sequence>
<dbReference type="EMBL" id="CAJNYV010001371">
    <property type="protein sequence ID" value="CAF3417144.1"/>
    <property type="molecule type" value="Genomic_DNA"/>
</dbReference>
<dbReference type="Proteomes" id="UP000663848">
    <property type="component" value="Unassembled WGS sequence"/>
</dbReference>
<dbReference type="Proteomes" id="UP000663869">
    <property type="component" value="Unassembled WGS sequence"/>
</dbReference>
<proteinExistence type="predicted"/>
<dbReference type="Proteomes" id="UP000663862">
    <property type="component" value="Unassembled WGS sequence"/>
</dbReference>
<dbReference type="EMBL" id="CAJOBQ010000166">
    <property type="protein sequence ID" value="CAF4280523.1"/>
    <property type="molecule type" value="Genomic_DNA"/>
</dbReference>
<gene>
    <name evidence="1" type="ORF">FME351_LOCUS10009</name>
    <name evidence="4" type="ORF">HFQ381_LOCUS1624</name>
    <name evidence="2" type="ORF">KIK155_LOCUS9582</name>
    <name evidence="8" type="ORF">QYT958_LOCUS38794</name>
    <name evidence="3" type="ORF">TIS948_LOCUS33285</name>
    <name evidence="7" type="ORF">TOA249_LOCUS2123</name>
    <name evidence="5" type="ORF">TSG867_LOCUS4949</name>
    <name evidence="6" type="ORF">UJA718_LOCUS16334</name>
</gene>
<evidence type="ECO:0000313" key="1">
    <source>
        <dbReference type="EMBL" id="CAF3411322.1"/>
    </source>
</evidence>
<name>A0A818F977_9BILA</name>
<keyword evidence="10" id="KW-1185">Reference proteome</keyword>
<dbReference type="Proteomes" id="UP000663825">
    <property type="component" value="Unassembled WGS sequence"/>
</dbReference>
<evidence type="ECO:0000313" key="6">
    <source>
        <dbReference type="EMBL" id="CAF4359353.1"/>
    </source>
</evidence>
<evidence type="ECO:0000313" key="4">
    <source>
        <dbReference type="EMBL" id="CAF4110606.1"/>
    </source>
</evidence>
<organism evidence="3 9">
    <name type="scientific">Rotaria socialis</name>
    <dbReference type="NCBI Taxonomy" id="392032"/>
    <lineage>
        <taxon>Eukaryota</taxon>
        <taxon>Metazoa</taxon>
        <taxon>Spiralia</taxon>
        <taxon>Gnathifera</taxon>
        <taxon>Rotifera</taxon>
        <taxon>Eurotatoria</taxon>
        <taxon>Bdelloidea</taxon>
        <taxon>Philodinida</taxon>
        <taxon>Philodinidae</taxon>
        <taxon>Rotaria</taxon>
    </lineage>
</organism>
<reference evidence="3" key="1">
    <citation type="submission" date="2021-02" db="EMBL/GenBank/DDBJ databases">
        <authorList>
            <person name="Nowell W R."/>
        </authorList>
    </citation>
    <scope>NUCLEOTIDE SEQUENCE</scope>
</reference>
<comment type="caution">
    <text evidence="3">The sequence shown here is derived from an EMBL/GenBank/DDBJ whole genome shotgun (WGS) entry which is preliminary data.</text>
</comment>
<evidence type="ECO:0000313" key="8">
    <source>
        <dbReference type="EMBL" id="CAF5007832.1"/>
    </source>
</evidence>
<evidence type="ECO:0000313" key="10">
    <source>
        <dbReference type="Proteomes" id="UP000663873"/>
    </source>
</evidence>
<evidence type="ECO:0000313" key="3">
    <source>
        <dbReference type="EMBL" id="CAF3470219.1"/>
    </source>
</evidence>
<dbReference type="Proteomes" id="UP000663873">
    <property type="component" value="Unassembled WGS sequence"/>
</dbReference>
<dbReference type="EMBL" id="CAJOBP010002518">
    <property type="protein sequence ID" value="CAF4359353.1"/>
    <property type="molecule type" value="Genomic_DNA"/>
</dbReference>
<evidence type="ECO:0000313" key="9">
    <source>
        <dbReference type="Proteomes" id="UP000663825"/>
    </source>
</evidence>
<dbReference type="EMBL" id="CAJOBS010000066">
    <property type="protein sequence ID" value="CAF4484824.1"/>
    <property type="molecule type" value="Genomic_DNA"/>
</dbReference>
<protein>
    <submittedName>
        <fullName evidence="3">Uncharacterized protein</fullName>
    </submittedName>
</protein>
<dbReference type="EMBL" id="CAJNXB010006176">
    <property type="protein sequence ID" value="CAF3470219.1"/>
    <property type="molecule type" value="Genomic_DNA"/>
</dbReference>
<evidence type="ECO:0000313" key="5">
    <source>
        <dbReference type="EMBL" id="CAF4280523.1"/>
    </source>
</evidence>
<evidence type="ECO:0000313" key="2">
    <source>
        <dbReference type="EMBL" id="CAF3417144.1"/>
    </source>
</evidence>